<dbReference type="Proteomes" id="UP000632222">
    <property type="component" value="Unassembled WGS sequence"/>
</dbReference>
<keyword evidence="2" id="KW-1185">Reference proteome</keyword>
<dbReference type="SUPFAM" id="SSF160104">
    <property type="entry name" value="Acetoacetate decarboxylase-like"/>
    <property type="match status" value="1"/>
</dbReference>
<sequence>MLLDYASTPVGRYQELLFMPGMFSGQDNRNHLSITKIYVSTLESVVSGWHNWGIPKERADFSFAADQVSAHLGEEHIADFYLRSEGPFVHLSARPIHPDLRTLLQMYGRQHMLTTISATGWARPARLMAFKGSSDLFPDLSHQRPIAGFEVKNFKLNFPLPERKVL</sequence>
<protein>
    <submittedName>
        <fullName evidence="1">Uncharacterized protein</fullName>
    </submittedName>
</protein>
<dbReference type="PANTHER" id="PTHR40518:SF1">
    <property type="entry name" value="ACETOACETATE DECARBOXYLASE"/>
    <property type="match status" value="1"/>
</dbReference>
<reference evidence="2" key="1">
    <citation type="journal article" date="2019" name="Int. J. Syst. Evol. Microbiol.">
        <title>The Global Catalogue of Microorganisms (GCM) 10K type strain sequencing project: providing services to taxonomists for standard genome sequencing and annotation.</title>
        <authorList>
            <consortium name="The Broad Institute Genomics Platform"/>
            <consortium name="The Broad Institute Genome Sequencing Center for Infectious Disease"/>
            <person name="Wu L."/>
            <person name="Ma J."/>
        </authorList>
    </citation>
    <scope>NUCLEOTIDE SEQUENCE [LARGE SCALE GENOMIC DNA]</scope>
    <source>
        <strain evidence="2">JCM 14370</strain>
    </source>
</reference>
<evidence type="ECO:0000313" key="2">
    <source>
        <dbReference type="Proteomes" id="UP000632222"/>
    </source>
</evidence>
<comment type="caution">
    <text evidence="1">The sequence shown here is derived from an EMBL/GenBank/DDBJ whole genome shotgun (WGS) entry which is preliminary data.</text>
</comment>
<dbReference type="PANTHER" id="PTHR40518">
    <property type="entry name" value="ACETOACETATE DECARBOXYLASE"/>
    <property type="match status" value="1"/>
</dbReference>
<gene>
    <name evidence="1" type="ORF">GCM10008938_21250</name>
</gene>
<dbReference type="EMBL" id="BMOD01000006">
    <property type="protein sequence ID" value="GGJ34830.1"/>
    <property type="molecule type" value="Genomic_DNA"/>
</dbReference>
<name>A0ABQ2D1N7_9DEIO</name>
<evidence type="ECO:0000313" key="1">
    <source>
        <dbReference type="EMBL" id="GGJ34830.1"/>
    </source>
</evidence>
<dbReference type="InterPro" id="IPR023375">
    <property type="entry name" value="ADC_dom_sf"/>
</dbReference>
<proteinExistence type="predicted"/>
<organism evidence="1 2">
    <name type="scientific">Deinococcus roseus</name>
    <dbReference type="NCBI Taxonomy" id="392414"/>
    <lineage>
        <taxon>Bacteria</taxon>
        <taxon>Thermotogati</taxon>
        <taxon>Deinococcota</taxon>
        <taxon>Deinococci</taxon>
        <taxon>Deinococcales</taxon>
        <taxon>Deinococcaceae</taxon>
        <taxon>Deinococcus</taxon>
    </lineage>
</organism>
<accession>A0ABQ2D1N7</accession>
<dbReference type="Gene3D" id="2.40.400.10">
    <property type="entry name" value="Acetoacetate decarboxylase-like"/>
    <property type="match status" value="1"/>
</dbReference>